<comment type="caution">
    <text evidence="2">The sequence shown here is derived from an EMBL/GenBank/DDBJ whole genome shotgun (WGS) entry which is preliminary data.</text>
</comment>
<dbReference type="AlphaFoldDB" id="A0A2H0V7L7"/>
<evidence type="ECO:0000313" key="2">
    <source>
        <dbReference type="EMBL" id="PIR95063.1"/>
    </source>
</evidence>
<keyword evidence="1" id="KW-0732">Signal</keyword>
<evidence type="ECO:0000313" key="3">
    <source>
        <dbReference type="Proteomes" id="UP000228614"/>
    </source>
</evidence>
<evidence type="ECO:0000256" key="1">
    <source>
        <dbReference type="ARBA" id="ARBA00022729"/>
    </source>
</evidence>
<feature type="non-terminal residue" evidence="2">
    <location>
        <position position="1"/>
    </location>
</feature>
<dbReference type="EMBL" id="PFAN01000042">
    <property type="protein sequence ID" value="PIR95063.1"/>
    <property type="molecule type" value="Genomic_DNA"/>
</dbReference>
<dbReference type="Proteomes" id="UP000228614">
    <property type="component" value="Unassembled WGS sequence"/>
</dbReference>
<organism evidence="2 3">
    <name type="scientific">Candidatus Falkowbacteria bacterium CG10_big_fil_rev_8_21_14_0_10_37_6</name>
    <dbReference type="NCBI Taxonomy" id="1974563"/>
    <lineage>
        <taxon>Bacteria</taxon>
        <taxon>Candidatus Falkowiibacteriota</taxon>
    </lineage>
</organism>
<dbReference type="Gene3D" id="2.130.10.130">
    <property type="entry name" value="Integrin alpha, N-terminal"/>
    <property type="match status" value="1"/>
</dbReference>
<dbReference type="InterPro" id="IPR013517">
    <property type="entry name" value="FG-GAP"/>
</dbReference>
<reference evidence="3" key="1">
    <citation type="submission" date="2017-09" db="EMBL/GenBank/DDBJ databases">
        <title>Depth-based differentiation of microbial function through sediment-hosted aquifers and enrichment of novel symbionts in the deep terrestrial subsurface.</title>
        <authorList>
            <person name="Probst A.J."/>
            <person name="Ladd B."/>
            <person name="Jarett J.K."/>
            <person name="Geller-Mcgrath D.E."/>
            <person name="Sieber C.M.K."/>
            <person name="Emerson J.B."/>
            <person name="Anantharaman K."/>
            <person name="Thomas B.C."/>
            <person name="Malmstrom R."/>
            <person name="Stieglmeier M."/>
            <person name="Klingl A."/>
            <person name="Woyke T."/>
            <person name="Ryan C.M."/>
            <person name="Banfield J.F."/>
        </authorList>
    </citation>
    <scope>NUCLEOTIDE SEQUENCE [LARGE SCALE GENOMIC DNA]</scope>
</reference>
<proteinExistence type="predicted"/>
<sequence>DKSFRNGVFVAAGDIDGDGTDEIIAGSGKDSLPKIKVFDGYGNLKSEFFAYAENFRGGVNVASGDIDGDGTDEIIAGAGNGGGPQVRIFDAKGVVKQQFFAYAENFRGGVNVASGDINQDGIDEIVTGAGQGGGPHVRVFDKDHILLKGFFAYDNSMSGGVNVAVINVKVK</sequence>
<dbReference type="SUPFAM" id="SSF69318">
    <property type="entry name" value="Integrin alpha N-terminal domain"/>
    <property type="match status" value="1"/>
</dbReference>
<name>A0A2H0V7L7_9BACT</name>
<protein>
    <submittedName>
        <fullName evidence="2">Transporter</fullName>
    </submittedName>
</protein>
<dbReference type="InterPro" id="IPR028994">
    <property type="entry name" value="Integrin_alpha_N"/>
</dbReference>
<gene>
    <name evidence="2" type="ORF">COT95_00735</name>
</gene>
<accession>A0A2H0V7L7</accession>
<dbReference type="Pfam" id="PF01839">
    <property type="entry name" value="FG-GAP"/>
    <property type="match status" value="2"/>
</dbReference>